<dbReference type="Proteomes" id="UP000182769">
    <property type="component" value="Unassembled WGS sequence"/>
</dbReference>
<sequence>MNEHTNSYLELKSVKTLAEELSAGTTLCISDPDYTPPKTKDLELLLSDSALTTDETAELLGVSEKLVQEWLAKDPDESSSISYPAWRTLILELGVSKPDISSYKGKWWVINMSKFANDMRHNPATPIYKGPYVSYRQACNIAENKNSNSFYDYFKLHLENVEDAPKDPDDYEYWEGVYNEWNESECAMYDAIPSDDLDFHGLGDLLDSETSN</sequence>
<dbReference type="EMBL" id="CYHG01000034">
    <property type="protein sequence ID" value="CUB07079.1"/>
    <property type="molecule type" value="Genomic_DNA"/>
</dbReference>
<keyword evidence="2" id="KW-1185">Reference proteome</keyword>
<dbReference type="OrthoDB" id="6263320at2"/>
<protein>
    <submittedName>
        <fullName evidence="1">Uncharacterized protein</fullName>
    </submittedName>
</protein>
<evidence type="ECO:0000313" key="1">
    <source>
        <dbReference type="EMBL" id="CUB07079.1"/>
    </source>
</evidence>
<accession>A0A0K6IVJ5</accession>
<reference evidence="2" key="1">
    <citation type="submission" date="2015-08" db="EMBL/GenBank/DDBJ databases">
        <authorList>
            <person name="Varghese N."/>
        </authorList>
    </citation>
    <scope>NUCLEOTIDE SEQUENCE [LARGE SCALE GENOMIC DNA]</scope>
    <source>
        <strain evidence="2">JCM 18476</strain>
    </source>
</reference>
<name>A0A0K6IVJ5_9GAMM</name>
<evidence type="ECO:0000313" key="2">
    <source>
        <dbReference type="Proteomes" id="UP000182769"/>
    </source>
</evidence>
<dbReference type="RefSeq" id="WP_055464883.1">
    <property type="nucleotide sequence ID" value="NZ_CYHG01000034.1"/>
</dbReference>
<gene>
    <name evidence="1" type="ORF">Ga0061065_1346</name>
</gene>
<proteinExistence type="predicted"/>
<dbReference type="AlphaFoldDB" id="A0A0K6IVJ5"/>
<organism evidence="1 2">
    <name type="scientific">Marinomonas fungiae</name>
    <dbReference type="NCBI Taxonomy" id="1137284"/>
    <lineage>
        <taxon>Bacteria</taxon>
        <taxon>Pseudomonadati</taxon>
        <taxon>Pseudomonadota</taxon>
        <taxon>Gammaproteobacteria</taxon>
        <taxon>Oceanospirillales</taxon>
        <taxon>Oceanospirillaceae</taxon>
        <taxon>Marinomonas</taxon>
    </lineage>
</organism>